<evidence type="ECO:0000256" key="10">
    <source>
        <dbReference type="RuleBase" id="RU362081"/>
    </source>
</evidence>
<dbReference type="Pfam" id="PF00702">
    <property type="entry name" value="Hydrolase"/>
    <property type="match status" value="1"/>
</dbReference>
<dbReference type="Gene3D" id="3.30.70.100">
    <property type="match status" value="1"/>
</dbReference>
<dbReference type="Proteomes" id="UP000308652">
    <property type="component" value="Unassembled WGS sequence"/>
</dbReference>
<feature type="transmembrane region" description="Helical" evidence="10">
    <location>
        <begin position="205"/>
        <end position="229"/>
    </location>
</feature>
<dbReference type="InterPro" id="IPR059000">
    <property type="entry name" value="ATPase_P-type_domA"/>
</dbReference>
<dbReference type="Pfam" id="PF00403">
    <property type="entry name" value="HMA"/>
    <property type="match status" value="1"/>
</dbReference>
<evidence type="ECO:0000256" key="2">
    <source>
        <dbReference type="ARBA" id="ARBA00006024"/>
    </source>
</evidence>
<keyword evidence="3 10" id="KW-0812">Transmembrane</keyword>
<keyword evidence="8 10" id="KW-1133">Transmembrane helix</keyword>
<evidence type="ECO:0000256" key="5">
    <source>
        <dbReference type="ARBA" id="ARBA00022741"/>
    </source>
</evidence>
<dbReference type="InterPro" id="IPR023214">
    <property type="entry name" value="HAD_sf"/>
</dbReference>
<dbReference type="InterPro" id="IPR027256">
    <property type="entry name" value="P-typ_ATPase_IB"/>
</dbReference>
<feature type="transmembrane region" description="Helical" evidence="10">
    <location>
        <begin position="249"/>
        <end position="268"/>
    </location>
</feature>
<feature type="transmembrane region" description="Helical" evidence="10">
    <location>
        <begin position="960"/>
        <end position="981"/>
    </location>
</feature>
<evidence type="ECO:0000313" key="12">
    <source>
        <dbReference type="EMBL" id="TFK39327.1"/>
    </source>
</evidence>
<dbReference type="InterPro" id="IPR018303">
    <property type="entry name" value="ATPase_P-typ_P_site"/>
</dbReference>
<dbReference type="SUPFAM" id="SSF56784">
    <property type="entry name" value="HAD-like"/>
    <property type="match status" value="1"/>
</dbReference>
<dbReference type="InterPro" id="IPR044492">
    <property type="entry name" value="P_typ_ATPase_HD_dom"/>
</dbReference>
<dbReference type="Gene3D" id="2.70.150.10">
    <property type="entry name" value="Calcium-transporting ATPase, cytoplasmic transduction domain A"/>
    <property type="match status" value="1"/>
</dbReference>
<keyword evidence="4 10" id="KW-0479">Metal-binding</keyword>
<dbReference type="SUPFAM" id="SSF81665">
    <property type="entry name" value="Calcium ATPase, transmembrane domain M"/>
    <property type="match status" value="1"/>
</dbReference>
<dbReference type="Gene3D" id="3.40.50.1000">
    <property type="entry name" value="HAD superfamily/HAD-like"/>
    <property type="match status" value="1"/>
</dbReference>
<dbReference type="GO" id="GO:0005524">
    <property type="term" value="F:ATP binding"/>
    <property type="evidence" value="ECO:0007669"/>
    <property type="project" value="UniProtKB-UniRule"/>
</dbReference>
<comment type="similarity">
    <text evidence="2 10">Belongs to the cation transport ATPase (P-type) (TC 3.A.3) family. Type IB subfamily.</text>
</comment>
<dbReference type="InterPro" id="IPR008250">
    <property type="entry name" value="ATPase_P-typ_transduc_dom_A_sf"/>
</dbReference>
<organism evidence="12 13">
    <name type="scientific">Crucibulum laeve</name>
    <dbReference type="NCBI Taxonomy" id="68775"/>
    <lineage>
        <taxon>Eukaryota</taxon>
        <taxon>Fungi</taxon>
        <taxon>Dikarya</taxon>
        <taxon>Basidiomycota</taxon>
        <taxon>Agaricomycotina</taxon>
        <taxon>Agaricomycetes</taxon>
        <taxon>Agaricomycetidae</taxon>
        <taxon>Agaricales</taxon>
        <taxon>Agaricineae</taxon>
        <taxon>Nidulariaceae</taxon>
        <taxon>Crucibulum</taxon>
    </lineage>
</organism>
<evidence type="ECO:0000313" key="13">
    <source>
        <dbReference type="Proteomes" id="UP000308652"/>
    </source>
</evidence>
<evidence type="ECO:0000256" key="7">
    <source>
        <dbReference type="ARBA" id="ARBA00022967"/>
    </source>
</evidence>
<feature type="transmembrane region" description="Helical" evidence="10">
    <location>
        <begin position="338"/>
        <end position="357"/>
    </location>
</feature>
<keyword evidence="9 10" id="KW-0472">Membrane</keyword>
<sequence>MDESDNAKHSSRNEKSSAYVPEVKSDVRLAVGGMTCVACVRAITDAVSQLEGVSDISVNQVGKSASALVTRADLVESIVTIIEDIGYECKVISVTPMVAVGASERVDKRRNIAVEFEGMKSLPREIKNILEEFEPNVTILKPFSSDPLNVLRISYTSSAPHFTIRTIISTISTNMSTPITAVSIWHPPSSDEVARQMYRKEQRKLLFRLIVAIIAAIPIFIIGIVYMSLVKADNPGRLYFERPVWTGQVARGEWALFIISTPVMFYAAEDFHRRSLQELWFLWRPGSRASWATRFLRFGSMNLLISLGVSVAYFSSIAELAISANRDSNAAAATVESMTYFDSVAFLTMFLLGGRFIEAFSKHQAANAISLLDKLRGSDALLLTCEPTSSSTSSFTQGAIKSEDAAHPSIAKVQKISVDLLEVGDIVRIPPGATPPADGTIVSLDSTNFDECSLTGESRSVMKVTGDQVFVGTINKLRMVDMRVDAIEGETMLEQVIEAVRQGQTKRAPIERIVDVVTSYFVPVVTTLAILTWIIWLSLGLSGALPANTLENAVGGWPIWSLEFAISVFVIACPCGIGLAAPTALLVGSGLAAKYGILARGGGEAFQEASQIDVIVFDKTGTLTEGSEPKVTDVIIHGPKSTGKDGSNHQFNEEEAKWSSAIAGVVLQLASASSHPLCLSLQHHYHNVGGALPAVVGIDIEELPGCGMRGLFHLQSEDSNIIEARALLGNEVWLREQGATSDQNSERLHHMKSQGKSIVLLALDITRLDRISSSPRSDFSIAAVFAISDPIRPEAPSVIAQLHVQEIETWMISGDNEITAQAVAKSVGIPSVNVIAGVLPQQKAEKIRWLQSLPRRNTRKGNRKERKVVAMVGDGINDAPALTAADVGIAMGSGSDIALSRAKFVLLSSNLYTLLILTDLSRKVFRRIKFNFAWATVYNLIALPIAAGAIYPAGHARLSPVWSSLAMALSSTSVVCSSLLLRLYREPRFNNPATVSEIATAEGKHVVEV</sequence>
<keyword evidence="5 10" id="KW-0547">Nucleotide-binding</keyword>
<evidence type="ECO:0000256" key="8">
    <source>
        <dbReference type="ARBA" id="ARBA00022989"/>
    </source>
</evidence>
<dbReference type="SUPFAM" id="SSF55008">
    <property type="entry name" value="HMA, heavy metal-associated domain"/>
    <property type="match status" value="1"/>
</dbReference>
<feature type="transmembrane region" description="Helical" evidence="10">
    <location>
        <begin position="559"/>
        <end position="587"/>
    </location>
</feature>
<dbReference type="PROSITE" id="PS00154">
    <property type="entry name" value="ATPASE_E1_E2"/>
    <property type="match status" value="1"/>
</dbReference>
<proteinExistence type="inferred from homology"/>
<dbReference type="Gene3D" id="3.40.1110.10">
    <property type="entry name" value="Calcium-transporting ATPase, cytoplasmic domain N"/>
    <property type="match status" value="1"/>
</dbReference>
<dbReference type="InterPro" id="IPR006121">
    <property type="entry name" value="HMA_dom"/>
</dbReference>
<reference evidence="12 13" key="1">
    <citation type="journal article" date="2019" name="Nat. Ecol. Evol.">
        <title>Megaphylogeny resolves global patterns of mushroom evolution.</title>
        <authorList>
            <person name="Varga T."/>
            <person name="Krizsan K."/>
            <person name="Foldi C."/>
            <person name="Dima B."/>
            <person name="Sanchez-Garcia M."/>
            <person name="Sanchez-Ramirez S."/>
            <person name="Szollosi G.J."/>
            <person name="Szarkandi J.G."/>
            <person name="Papp V."/>
            <person name="Albert L."/>
            <person name="Andreopoulos W."/>
            <person name="Angelini C."/>
            <person name="Antonin V."/>
            <person name="Barry K.W."/>
            <person name="Bougher N.L."/>
            <person name="Buchanan P."/>
            <person name="Buyck B."/>
            <person name="Bense V."/>
            <person name="Catcheside P."/>
            <person name="Chovatia M."/>
            <person name="Cooper J."/>
            <person name="Damon W."/>
            <person name="Desjardin D."/>
            <person name="Finy P."/>
            <person name="Geml J."/>
            <person name="Haridas S."/>
            <person name="Hughes K."/>
            <person name="Justo A."/>
            <person name="Karasinski D."/>
            <person name="Kautmanova I."/>
            <person name="Kiss B."/>
            <person name="Kocsube S."/>
            <person name="Kotiranta H."/>
            <person name="LaButti K.M."/>
            <person name="Lechner B.E."/>
            <person name="Liimatainen K."/>
            <person name="Lipzen A."/>
            <person name="Lukacs Z."/>
            <person name="Mihaltcheva S."/>
            <person name="Morgado L.N."/>
            <person name="Niskanen T."/>
            <person name="Noordeloos M.E."/>
            <person name="Ohm R.A."/>
            <person name="Ortiz-Santana B."/>
            <person name="Ovrebo C."/>
            <person name="Racz N."/>
            <person name="Riley R."/>
            <person name="Savchenko A."/>
            <person name="Shiryaev A."/>
            <person name="Soop K."/>
            <person name="Spirin V."/>
            <person name="Szebenyi C."/>
            <person name="Tomsovsky M."/>
            <person name="Tulloss R.E."/>
            <person name="Uehling J."/>
            <person name="Grigoriev I.V."/>
            <person name="Vagvolgyi C."/>
            <person name="Papp T."/>
            <person name="Martin F.M."/>
            <person name="Miettinen O."/>
            <person name="Hibbett D.S."/>
            <person name="Nagy L.G."/>
        </authorList>
    </citation>
    <scope>NUCLEOTIDE SEQUENCE [LARGE SCALE GENOMIC DNA]</scope>
    <source>
        <strain evidence="12 13">CBS 166.37</strain>
    </source>
</reference>
<dbReference type="InterPro" id="IPR036412">
    <property type="entry name" value="HAD-like_sf"/>
</dbReference>
<dbReference type="PRINTS" id="PR00119">
    <property type="entry name" value="CATATPASE"/>
</dbReference>
<dbReference type="NCBIfam" id="TIGR01525">
    <property type="entry name" value="ATPase-IB_hvy"/>
    <property type="match status" value="1"/>
</dbReference>
<evidence type="ECO:0000256" key="4">
    <source>
        <dbReference type="ARBA" id="ARBA00022723"/>
    </source>
</evidence>
<dbReference type="InterPro" id="IPR001757">
    <property type="entry name" value="P_typ_ATPase"/>
</dbReference>
<name>A0A5C3M3B9_9AGAR</name>
<dbReference type="InterPro" id="IPR023299">
    <property type="entry name" value="ATPase_P-typ_cyto_dom_N"/>
</dbReference>
<evidence type="ECO:0000256" key="6">
    <source>
        <dbReference type="ARBA" id="ARBA00022840"/>
    </source>
</evidence>
<comment type="subcellular location">
    <subcellularLocation>
        <location evidence="1">Membrane</location>
        <topology evidence="1">Multi-pass membrane protein</topology>
    </subcellularLocation>
</comment>
<dbReference type="PANTHER" id="PTHR43520">
    <property type="entry name" value="ATP7, ISOFORM B"/>
    <property type="match status" value="1"/>
</dbReference>
<feature type="domain" description="HMA" evidence="11">
    <location>
        <begin position="25"/>
        <end position="90"/>
    </location>
</feature>
<dbReference type="CDD" id="cd00371">
    <property type="entry name" value="HMA"/>
    <property type="match status" value="1"/>
</dbReference>
<gene>
    <name evidence="12" type="ORF">BDQ12DRAFT_682572</name>
</gene>
<dbReference type="STRING" id="68775.A0A5C3M3B9"/>
<evidence type="ECO:0000256" key="3">
    <source>
        <dbReference type="ARBA" id="ARBA00022692"/>
    </source>
</evidence>
<dbReference type="SFLD" id="SFLDG00002">
    <property type="entry name" value="C1.7:_P-type_atpase_like"/>
    <property type="match status" value="1"/>
</dbReference>
<dbReference type="NCBIfam" id="TIGR01494">
    <property type="entry name" value="ATPase_P-type"/>
    <property type="match status" value="2"/>
</dbReference>
<dbReference type="AlphaFoldDB" id="A0A5C3M3B9"/>
<dbReference type="GO" id="GO:0055070">
    <property type="term" value="P:copper ion homeostasis"/>
    <property type="evidence" value="ECO:0007669"/>
    <property type="project" value="TreeGrafter"/>
</dbReference>
<protein>
    <submittedName>
        <fullName evidence="12">Heavy metal translocatin</fullName>
    </submittedName>
</protein>
<dbReference type="SFLD" id="SFLDF00027">
    <property type="entry name" value="p-type_atpase"/>
    <property type="match status" value="1"/>
</dbReference>
<dbReference type="GO" id="GO:0016020">
    <property type="term" value="C:membrane"/>
    <property type="evidence" value="ECO:0007669"/>
    <property type="project" value="UniProtKB-SubCell"/>
</dbReference>
<evidence type="ECO:0000259" key="11">
    <source>
        <dbReference type="PROSITE" id="PS50846"/>
    </source>
</evidence>
<evidence type="ECO:0000256" key="9">
    <source>
        <dbReference type="ARBA" id="ARBA00023136"/>
    </source>
</evidence>
<dbReference type="InterPro" id="IPR023298">
    <property type="entry name" value="ATPase_P-typ_TM_dom_sf"/>
</dbReference>
<keyword evidence="13" id="KW-1185">Reference proteome</keyword>
<dbReference type="InterPro" id="IPR036163">
    <property type="entry name" value="HMA_dom_sf"/>
</dbReference>
<keyword evidence="6 10" id="KW-0067">ATP-binding</keyword>
<accession>A0A5C3M3B9</accession>
<feature type="transmembrane region" description="Helical" evidence="10">
    <location>
        <begin position="932"/>
        <end position="954"/>
    </location>
</feature>
<feature type="transmembrane region" description="Helical" evidence="10">
    <location>
        <begin position="295"/>
        <end position="318"/>
    </location>
</feature>
<dbReference type="GO" id="GO:0016887">
    <property type="term" value="F:ATP hydrolysis activity"/>
    <property type="evidence" value="ECO:0007669"/>
    <property type="project" value="InterPro"/>
</dbReference>
<dbReference type="SFLD" id="SFLDS00003">
    <property type="entry name" value="Haloacid_Dehalogenase"/>
    <property type="match status" value="1"/>
</dbReference>
<dbReference type="Pfam" id="PF00122">
    <property type="entry name" value="E1-E2_ATPase"/>
    <property type="match status" value="1"/>
</dbReference>
<dbReference type="GO" id="GO:0043682">
    <property type="term" value="F:P-type divalent copper transporter activity"/>
    <property type="evidence" value="ECO:0007669"/>
    <property type="project" value="TreeGrafter"/>
</dbReference>
<keyword evidence="7" id="KW-1278">Translocase</keyword>
<dbReference type="PANTHER" id="PTHR43520:SF32">
    <property type="entry name" value="COPPER RESISTANCE P-TYPE ATPASE (EUROFUNG)"/>
    <property type="match status" value="1"/>
</dbReference>
<feature type="transmembrane region" description="Helical" evidence="10">
    <location>
        <begin position="516"/>
        <end position="539"/>
    </location>
</feature>
<dbReference type="EMBL" id="ML213600">
    <property type="protein sequence ID" value="TFK39327.1"/>
    <property type="molecule type" value="Genomic_DNA"/>
</dbReference>
<dbReference type="PROSITE" id="PS50846">
    <property type="entry name" value="HMA_2"/>
    <property type="match status" value="1"/>
</dbReference>
<evidence type="ECO:0000256" key="1">
    <source>
        <dbReference type="ARBA" id="ARBA00004141"/>
    </source>
</evidence>
<dbReference type="GO" id="GO:0005507">
    <property type="term" value="F:copper ion binding"/>
    <property type="evidence" value="ECO:0007669"/>
    <property type="project" value="TreeGrafter"/>
</dbReference>
<dbReference type="SUPFAM" id="SSF81653">
    <property type="entry name" value="Calcium ATPase, transduction domain A"/>
    <property type="match status" value="1"/>
</dbReference>
<dbReference type="OrthoDB" id="432719at2759"/>